<sequence>MENKNKKHKKRLNLRENQTPLDRKLPNRFCTLEVRGDNIAIMRYKKGTKVEVLSKNEVLSGSWHCAEIICGNGHNYTVRYDMHPDATNEAIVERVSRKLIRPCPPTVSLSENWIPGDVVEVFQNFAWKMATLSKVLGRNYYLVRLLGSSQEFKVSKFDIRVRQSWQDGKWFIIGKGSGNYEDGNHNERSTLKYNQNLSSQNKRTDTMINLLAKDDFFAVKNKINIQDSHIVSPRTLKRELPCRYSQVEALAGTAQKFRVIEKEGKRHRLVAANPSQTPEKGQFRRLVHLASNLLKTMLGFATSLSV</sequence>
<dbReference type="InterPro" id="IPR008395">
    <property type="entry name" value="Agenet-like_dom"/>
</dbReference>
<proteinExistence type="predicted"/>
<keyword evidence="3" id="KW-1185">Reference proteome</keyword>
<feature type="domain" description="Agenet" evidence="1">
    <location>
        <begin position="42"/>
        <end position="108"/>
    </location>
</feature>
<dbReference type="OrthoDB" id="663550at2759"/>
<dbReference type="PANTHER" id="PTHR31917">
    <property type="entry name" value="AGENET DOMAIN-CONTAINING PROTEIN-RELATED"/>
    <property type="match status" value="1"/>
</dbReference>
<evidence type="ECO:0000313" key="2">
    <source>
        <dbReference type="EMBL" id="KAA8523049.1"/>
    </source>
</evidence>
<dbReference type="Proteomes" id="UP000325577">
    <property type="component" value="Linkage Group LG4"/>
</dbReference>
<feature type="domain" description="Agenet" evidence="1">
    <location>
        <begin position="111"/>
        <end position="167"/>
    </location>
</feature>
<dbReference type="AlphaFoldDB" id="A0A5J4ZYD2"/>
<dbReference type="SMART" id="SM00743">
    <property type="entry name" value="Agenet"/>
    <property type="match status" value="2"/>
</dbReference>
<dbReference type="Pfam" id="PF05641">
    <property type="entry name" value="Agenet"/>
    <property type="match status" value="1"/>
</dbReference>
<protein>
    <recommendedName>
        <fullName evidence="1">Agenet domain-containing protein</fullName>
    </recommendedName>
</protein>
<dbReference type="EMBL" id="CM018047">
    <property type="protein sequence ID" value="KAA8523049.1"/>
    <property type="molecule type" value="Genomic_DNA"/>
</dbReference>
<accession>A0A5J4ZYD2</accession>
<dbReference type="InterPro" id="IPR014002">
    <property type="entry name" value="Agenet_dom_plant"/>
</dbReference>
<gene>
    <name evidence="2" type="ORF">F0562_009472</name>
</gene>
<evidence type="ECO:0000259" key="1">
    <source>
        <dbReference type="SMART" id="SM00743"/>
    </source>
</evidence>
<reference evidence="2 3" key="1">
    <citation type="submission" date="2019-09" db="EMBL/GenBank/DDBJ databases">
        <title>A chromosome-level genome assembly of the Chinese tupelo Nyssa sinensis.</title>
        <authorList>
            <person name="Yang X."/>
            <person name="Kang M."/>
            <person name="Yang Y."/>
            <person name="Xiong H."/>
            <person name="Wang M."/>
            <person name="Zhang Z."/>
            <person name="Wang Z."/>
            <person name="Wu H."/>
            <person name="Ma T."/>
            <person name="Liu J."/>
            <person name="Xi Z."/>
        </authorList>
    </citation>
    <scope>NUCLEOTIDE SEQUENCE [LARGE SCALE GENOMIC DNA]</scope>
    <source>
        <strain evidence="2">J267</strain>
        <tissue evidence="2">Leaf</tissue>
    </source>
</reference>
<organism evidence="2 3">
    <name type="scientific">Nyssa sinensis</name>
    <dbReference type="NCBI Taxonomy" id="561372"/>
    <lineage>
        <taxon>Eukaryota</taxon>
        <taxon>Viridiplantae</taxon>
        <taxon>Streptophyta</taxon>
        <taxon>Embryophyta</taxon>
        <taxon>Tracheophyta</taxon>
        <taxon>Spermatophyta</taxon>
        <taxon>Magnoliopsida</taxon>
        <taxon>eudicotyledons</taxon>
        <taxon>Gunneridae</taxon>
        <taxon>Pentapetalae</taxon>
        <taxon>asterids</taxon>
        <taxon>Cornales</taxon>
        <taxon>Nyssaceae</taxon>
        <taxon>Nyssa</taxon>
    </lineage>
</organism>
<dbReference type="PANTHER" id="PTHR31917:SF5">
    <property type="entry name" value="OS02G0204500 PROTEIN"/>
    <property type="match status" value="1"/>
</dbReference>
<name>A0A5J4ZYD2_9ASTE</name>
<evidence type="ECO:0000313" key="3">
    <source>
        <dbReference type="Proteomes" id="UP000325577"/>
    </source>
</evidence>